<dbReference type="PANTHER" id="PTHR30069">
    <property type="entry name" value="TONB-DEPENDENT OUTER MEMBRANE RECEPTOR"/>
    <property type="match status" value="1"/>
</dbReference>
<dbReference type="PANTHER" id="PTHR30069:SF29">
    <property type="entry name" value="HEMOGLOBIN AND HEMOGLOBIN-HAPTOGLOBIN-BINDING PROTEIN 1-RELATED"/>
    <property type="match status" value="1"/>
</dbReference>
<evidence type="ECO:0000313" key="15">
    <source>
        <dbReference type="EMBL" id="MCO5725073.1"/>
    </source>
</evidence>
<keyword evidence="5 12" id="KW-0732">Signal</keyword>
<dbReference type="InterPro" id="IPR012910">
    <property type="entry name" value="Plug_dom"/>
</dbReference>
<dbReference type="Pfam" id="PF07715">
    <property type="entry name" value="Plug"/>
    <property type="match status" value="1"/>
</dbReference>
<evidence type="ECO:0000256" key="9">
    <source>
        <dbReference type="ARBA" id="ARBA00023237"/>
    </source>
</evidence>
<comment type="subcellular location">
    <subcellularLocation>
        <location evidence="1 10">Cell outer membrane</location>
        <topology evidence="1 10">Multi-pass membrane protein</topology>
    </subcellularLocation>
</comment>
<reference evidence="15 16" key="1">
    <citation type="submission" date="2022-06" db="EMBL/GenBank/DDBJ databases">
        <authorList>
            <person name="Xuan X."/>
        </authorList>
    </citation>
    <scope>NUCLEOTIDE SEQUENCE [LARGE SCALE GENOMIC DNA]</scope>
    <source>
        <strain evidence="15 16">2V75</strain>
    </source>
</reference>
<evidence type="ECO:0000256" key="7">
    <source>
        <dbReference type="ARBA" id="ARBA00023136"/>
    </source>
</evidence>
<dbReference type="EMBL" id="JAMXIB010000006">
    <property type="protein sequence ID" value="MCO5725073.1"/>
    <property type="molecule type" value="Genomic_DNA"/>
</dbReference>
<keyword evidence="4 10" id="KW-0812">Transmembrane</keyword>
<dbReference type="InterPro" id="IPR037066">
    <property type="entry name" value="Plug_dom_sf"/>
</dbReference>
<dbReference type="RefSeq" id="WP_252741446.1">
    <property type="nucleotide sequence ID" value="NZ_JAMXIB010000006.1"/>
</dbReference>
<feature type="domain" description="TonB-dependent receptor plug" evidence="14">
    <location>
        <begin position="292"/>
        <end position="368"/>
    </location>
</feature>
<keyword evidence="9 10" id="KW-0998">Cell outer membrane</keyword>
<feature type="chain" id="PRO_5045956253" evidence="12">
    <location>
        <begin position="32"/>
        <end position="935"/>
    </location>
</feature>
<keyword evidence="16" id="KW-1185">Reference proteome</keyword>
<evidence type="ECO:0000256" key="8">
    <source>
        <dbReference type="ARBA" id="ARBA00023170"/>
    </source>
</evidence>
<dbReference type="Gene3D" id="2.60.40.1120">
    <property type="entry name" value="Carboxypeptidase-like, regulatory domain"/>
    <property type="match status" value="1"/>
</dbReference>
<evidence type="ECO:0000256" key="12">
    <source>
        <dbReference type="SAM" id="SignalP"/>
    </source>
</evidence>
<keyword evidence="8 15" id="KW-0675">Receptor</keyword>
<organism evidence="15 16">
    <name type="scientific">Robiginitalea marina</name>
    <dbReference type="NCBI Taxonomy" id="2954105"/>
    <lineage>
        <taxon>Bacteria</taxon>
        <taxon>Pseudomonadati</taxon>
        <taxon>Bacteroidota</taxon>
        <taxon>Flavobacteriia</taxon>
        <taxon>Flavobacteriales</taxon>
        <taxon>Flavobacteriaceae</taxon>
        <taxon>Robiginitalea</taxon>
    </lineage>
</organism>
<dbReference type="Gene3D" id="2.170.130.10">
    <property type="entry name" value="TonB-dependent receptor, plug domain"/>
    <property type="match status" value="1"/>
</dbReference>
<dbReference type="InterPro" id="IPR000531">
    <property type="entry name" value="Beta-barrel_TonB"/>
</dbReference>
<evidence type="ECO:0000256" key="10">
    <source>
        <dbReference type="PROSITE-ProRule" id="PRU01360"/>
    </source>
</evidence>
<dbReference type="Pfam" id="PF13715">
    <property type="entry name" value="CarbopepD_reg_2"/>
    <property type="match status" value="1"/>
</dbReference>
<evidence type="ECO:0000256" key="1">
    <source>
        <dbReference type="ARBA" id="ARBA00004571"/>
    </source>
</evidence>
<comment type="similarity">
    <text evidence="10 11">Belongs to the TonB-dependent receptor family.</text>
</comment>
<evidence type="ECO:0000259" key="14">
    <source>
        <dbReference type="Pfam" id="PF07715"/>
    </source>
</evidence>
<dbReference type="InterPro" id="IPR008969">
    <property type="entry name" value="CarboxyPept-like_regulatory"/>
</dbReference>
<accession>A0ABT1AYF9</accession>
<dbReference type="InterPro" id="IPR036942">
    <property type="entry name" value="Beta-barrel_TonB_sf"/>
</dbReference>
<dbReference type="SUPFAM" id="SSF56935">
    <property type="entry name" value="Porins"/>
    <property type="match status" value="1"/>
</dbReference>
<evidence type="ECO:0000256" key="2">
    <source>
        <dbReference type="ARBA" id="ARBA00022448"/>
    </source>
</evidence>
<feature type="domain" description="TonB-dependent receptor-like beta-barrel" evidence="13">
    <location>
        <begin position="442"/>
        <end position="895"/>
    </location>
</feature>
<evidence type="ECO:0000256" key="3">
    <source>
        <dbReference type="ARBA" id="ARBA00022452"/>
    </source>
</evidence>
<dbReference type="PROSITE" id="PS52016">
    <property type="entry name" value="TONB_DEPENDENT_REC_3"/>
    <property type="match status" value="1"/>
</dbReference>
<keyword evidence="2 10" id="KW-0813">Transport</keyword>
<dbReference type="Proteomes" id="UP001206312">
    <property type="component" value="Unassembled WGS sequence"/>
</dbReference>
<evidence type="ECO:0000259" key="13">
    <source>
        <dbReference type="Pfam" id="PF00593"/>
    </source>
</evidence>
<dbReference type="InterPro" id="IPR039426">
    <property type="entry name" value="TonB-dep_rcpt-like"/>
</dbReference>
<keyword evidence="3 10" id="KW-1134">Transmembrane beta strand</keyword>
<evidence type="ECO:0000256" key="11">
    <source>
        <dbReference type="RuleBase" id="RU003357"/>
    </source>
</evidence>
<sequence>METARARHLSNRRYQLFLLVTGLFLSALCHAQETLSGAPQERVETNASILKLEQETGYRFFFLEEWTRDIPEEVDLSGLTLSEALDTLLANTPLNYYILEDEKRVFLLENTLIYDELPKHFFGRKDTLASETTEGITAPRPVPSFLAESVQRTARKYPIARIGKASSNQLRQRYTLRGRATNESTGEPIPDLTIRLSGTNRVTITDEQGNYSMDLPPGYNVLSITAIGIENMEREIVMYNDGTLNLAMEEGLEQLDEVVVEADAISNVEETSTGKETIDLEESRNIPLVLGERDLLQVAKALPGISSAGEGATGLNVRGGKTDQNLVLLDDAVIYNPTHFFGIFQALNPFTTKGADIYKASVPVEFGGRLSSVFDIRTKNGNVERFSGEGSIGPVTGNLALEIPVKKDTSSLVVGGRGAYADWILRSLEEESLNNSEASFFDVIAKYHHRFNDQSEIRATAYFSRDDFSITSDSLYNYTNRLASVRWDHRHSNKTVGALMAANSDYRFGIDFDGQANTDFDLTYRINETELKYKLNTRLNDKHSLDYGISSKFYSVNPGSIEPMGSDSDIVPVFIDEEQAIEGALFVGDEIALTDNLSLDLGLRYAFFAALGPGTQRTYFEGQPRNEATVQDTLRYNSGEVVETYGGPEARVSLRYLLAPDFSVKASFNNAYQFVHTLTNNTTVSPIDTWKLSDLNIEPQTGYQASLGFYKNFNDNMYEVSVEGYYKRMDNVLDFKTGADLFLNEHVETEVLQGEGKAYGIEFLIKKNRGKLNGWLGYTYARSLYRFDSQFSEERINGGEFFPSNFDKPHDLSLIANYKLTRRYSFSVNFVYQTGRPVTYPIGTFRFNNADFVAFSDRNEFRIPDFYRLDLGINIEGNHRKNKLVHSFWTISVYNVLGRNNPYSVFFVTEGGEVKALQSSIFAIPIPSITYNFKF</sequence>
<dbReference type="SUPFAM" id="SSF49464">
    <property type="entry name" value="Carboxypeptidase regulatory domain-like"/>
    <property type="match status" value="1"/>
</dbReference>
<proteinExistence type="inferred from homology"/>
<gene>
    <name evidence="15" type="ORF">NG653_09420</name>
</gene>
<protein>
    <submittedName>
        <fullName evidence="15">TonB-dependent receptor</fullName>
    </submittedName>
</protein>
<name>A0ABT1AYF9_9FLAO</name>
<evidence type="ECO:0000256" key="5">
    <source>
        <dbReference type="ARBA" id="ARBA00022729"/>
    </source>
</evidence>
<evidence type="ECO:0000313" key="16">
    <source>
        <dbReference type="Proteomes" id="UP001206312"/>
    </source>
</evidence>
<dbReference type="Gene3D" id="2.40.170.20">
    <property type="entry name" value="TonB-dependent receptor, beta-barrel domain"/>
    <property type="match status" value="1"/>
</dbReference>
<feature type="signal peptide" evidence="12">
    <location>
        <begin position="1"/>
        <end position="31"/>
    </location>
</feature>
<evidence type="ECO:0000256" key="4">
    <source>
        <dbReference type="ARBA" id="ARBA00022692"/>
    </source>
</evidence>
<dbReference type="Pfam" id="PF00593">
    <property type="entry name" value="TonB_dep_Rec_b-barrel"/>
    <property type="match status" value="1"/>
</dbReference>
<keyword evidence="7 10" id="KW-0472">Membrane</keyword>
<comment type="caution">
    <text evidence="15">The sequence shown here is derived from an EMBL/GenBank/DDBJ whole genome shotgun (WGS) entry which is preliminary data.</text>
</comment>
<evidence type="ECO:0000256" key="6">
    <source>
        <dbReference type="ARBA" id="ARBA00023077"/>
    </source>
</evidence>
<keyword evidence="6 11" id="KW-0798">TonB box</keyword>